<feature type="transmembrane region" description="Helical" evidence="12">
    <location>
        <begin position="48"/>
        <end position="76"/>
    </location>
</feature>
<dbReference type="KEGG" id="tpal:117648244"/>
<feature type="domain" description="G-protein coupled receptors family 1 profile" evidence="13">
    <location>
        <begin position="67"/>
        <end position="322"/>
    </location>
</feature>
<dbReference type="Proteomes" id="UP000515158">
    <property type="component" value="Unplaced"/>
</dbReference>
<comment type="similarity">
    <text evidence="2 11">Belongs to the G-protein coupled receptor 1 family.</text>
</comment>
<evidence type="ECO:0000256" key="7">
    <source>
        <dbReference type="ARBA" id="ARBA00023136"/>
    </source>
</evidence>
<evidence type="ECO:0000256" key="10">
    <source>
        <dbReference type="ARBA" id="ARBA00023224"/>
    </source>
</evidence>
<dbReference type="OrthoDB" id="10011551at2759"/>
<feature type="transmembrane region" description="Helical" evidence="12">
    <location>
        <begin position="171"/>
        <end position="191"/>
    </location>
</feature>
<evidence type="ECO:0000256" key="9">
    <source>
        <dbReference type="ARBA" id="ARBA00023180"/>
    </source>
</evidence>
<keyword evidence="4 11" id="KW-0812">Transmembrane</keyword>
<evidence type="ECO:0000256" key="8">
    <source>
        <dbReference type="ARBA" id="ARBA00023170"/>
    </source>
</evidence>
<dbReference type="PANTHER" id="PTHR24246:SF27">
    <property type="entry name" value="ADENOSINE RECEPTOR, ISOFORM A"/>
    <property type="match status" value="1"/>
</dbReference>
<dbReference type="InterPro" id="IPR017452">
    <property type="entry name" value="GPCR_Rhodpsn_7TM"/>
</dbReference>
<feature type="transmembrane region" description="Helical" evidence="12">
    <location>
        <begin position="129"/>
        <end position="150"/>
    </location>
</feature>
<keyword evidence="10 11" id="KW-0807">Transducer</keyword>
<keyword evidence="7 12" id="KW-0472">Membrane</keyword>
<dbReference type="GO" id="GO:0005886">
    <property type="term" value="C:plasma membrane"/>
    <property type="evidence" value="ECO:0007669"/>
    <property type="project" value="UniProtKB-SubCell"/>
</dbReference>
<evidence type="ECO:0000256" key="2">
    <source>
        <dbReference type="ARBA" id="ARBA00010663"/>
    </source>
</evidence>
<evidence type="ECO:0000256" key="12">
    <source>
        <dbReference type="SAM" id="Phobius"/>
    </source>
</evidence>
<keyword evidence="5 12" id="KW-1133">Transmembrane helix</keyword>
<keyword evidence="9" id="KW-0325">Glycoprotein</keyword>
<evidence type="ECO:0000256" key="1">
    <source>
        <dbReference type="ARBA" id="ARBA00004651"/>
    </source>
</evidence>
<protein>
    <submittedName>
        <fullName evidence="15">Melanocortin receptor 5-like</fullName>
    </submittedName>
</protein>
<reference evidence="15" key="1">
    <citation type="submission" date="2025-08" db="UniProtKB">
        <authorList>
            <consortium name="RefSeq"/>
        </authorList>
    </citation>
    <scope>IDENTIFICATION</scope>
    <source>
        <tissue evidence="15">Total insect</tissue>
    </source>
</reference>
<dbReference type="PRINTS" id="PR00237">
    <property type="entry name" value="GPCRRHODOPSN"/>
</dbReference>
<dbReference type="Pfam" id="PF00001">
    <property type="entry name" value="7tm_1"/>
    <property type="match status" value="1"/>
</dbReference>
<feature type="transmembrane region" description="Helical" evidence="12">
    <location>
        <begin position="268"/>
        <end position="289"/>
    </location>
</feature>
<organism evidence="15">
    <name type="scientific">Thrips palmi</name>
    <name type="common">Melon thrips</name>
    <dbReference type="NCBI Taxonomy" id="161013"/>
    <lineage>
        <taxon>Eukaryota</taxon>
        <taxon>Metazoa</taxon>
        <taxon>Ecdysozoa</taxon>
        <taxon>Arthropoda</taxon>
        <taxon>Hexapoda</taxon>
        <taxon>Insecta</taxon>
        <taxon>Pterygota</taxon>
        <taxon>Neoptera</taxon>
        <taxon>Paraneoptera</taxon>
        <taxon>Thysanoptera</taxon>
        <taxon>Terebrantia</taxon>
        <taxon>Thripoidea</taxon>
        <taxon>Thripidae</taxon>
        <taxon>Thrips</taxon>
    </lineage>
</organism>
<dbReference type="InParanoid" id="A0A6P8Z7Z2"/>
<dbReference type="RefSeq" id="XP_034246535.1">
    <property type="nucleotide sequence ID" value="XM_034390644.1"/>
</dbReference>
<evidence type="ECO:0000256" key="4">
    <source>
        <dbReference type="ARBA" id="ARBA00022692"/>
    </source>
</evidence>
<evidence type="ECO:0000256" key="6">
    <source>
        <dbReference type="ARBA" id="ARBA00023040"/>
    </source>
</evidence>
<dbReference type="SUPFAM" id="SSF81321">
    <property type="entry name" value="Family A G protein-coupled receptor-like"/>
    <property type="match status" value="1"/>
</dbReference>
<evidence type="ECO:0000256" key="3">
    <source>
        <dbReference type="ARBA" id="ARBA00022475"/>
    </source>
</evidence>
<keyword evidence="3" id="KW-1003">Cell membrane</keyword>
<dbReference type="GeneID" id="117648244"/>
<feature type="transmembrane region" description="Helical" evidence="12">
    <location>
        <begin position="301"/>
        <end position="324"/>
    </location>
</feature>
<dbReference type="InterPro" id="IPR000276">
    <property type="entry name" value="GPCR_Rhodpsn"/>
</dbReference>
<evidence type="ECO:0000313" key="15">
    <source>
        <dbReference type="RefSeq" id="XP_034246535.1"/>
    </source>
</evidence>
<evidence type="ECO:0000256" key="11">
    <source>
        <dbReference type="RuleBase" id="RU000688"/>
    </source>
</evidence>
<dbReference type="PANTHER" id="PTHR24246">
    <property type="entry name" value="OLFACTORY RECEPTOR AND ADENOSINE RECEPTOR"/>
    <property type="match status" value="1"/>
</dbReference>
<dbReference type="PROSITE" id="PS00237">
    <property type="entry name" value="G_PROTEIN_RECEP_F1_1"/>
    <property type="match status" value="1"/>
</dbReference>
<dbReference type="AlphaFoldDB" id="A0A6P8Z7Z2"/>
<gene>
    <name evidence="15" type="primary">LOC117648244</name>
</gene>
<evidence type="ECO:0000256" key="5">
    <source>
        <dbReference type="ARBA" id="ARBA00022989"/>
    </source>
</evidence>
<evidence type="ECO:0000313" key="14">
    <source>
        <dbReference type="Proteomes" id="UP000515158"/>
    </source>
</evidence>
<accession>A0A6P8Z7Z2</accession>
<dbReference type="PROSITE" id="PS50262">
    <property type="entry name" value="G_PROTEIN_RECEP_F1_2"/>
    <property type="match status" value="1"/>
</dbReference>
<comment type="subcellular location">
    <subcellularLocation>
        <location evidence="1">Cell membrane</location>
        <topology evidence="1">Multi-pass membrane protein</topology>
    </subcellularLocation>
</comment>
<dbReference type="GO" id="GO:0004930">
    <property type="term" value="F:G protein-coupled receptor activity"/>
    <property type="evidence" value="ECO:0007669"/>
    <property type="project" value="UniProtKB-KW"/>
</dbReference>
<keyword evidence="6 11" id="KW-0297">G-protein coupled receptor</keyword>
<evidence type="ECO:0000259" key="13">
    <source>
        <dbReference type="PROSITE" id="PS50262"/>
    </source>
</evidence>
<name>A0A6P8Z7Z2_THRPL</name>
<keyword evidence="8 11" id="KW-0675">Receptor</keyword>
<dbReference type="CDD" id="cd00637">
    <property type="entry name" value="7tm_classA_rhodopsin-like"/>
    <property type="match status" value="1"/>
</dbReference>
<keyword evidence="14" id="KW-1185">Reference proteome</keyword>
<feature type="transmembrane region" description="Helical" evidence="12">
    <location>
        <begin position="88"/>
        <end position="109"/>
    </location>
</feature>
<proteinExistence type="inferred from homology"/>
<feature type="transmembrane region" description="Helical" evidence="12">
    <location>
        <begin position="211"/>
        <end position="234"/>
    </location>
</feature>
<sequence length="365" mass="40600">MQVDTMGGPRGGPRGMLPPIVVLHRNSSTWPTDSVCILDDPAFATSSALLRAVLSVQGITALTIMLVNAYTMAAIWPRRHRRSTQSTLFVLHLALADALVGVSMFVHIIFSTSCFMANLAATHESACLIPVVLGMFTWTLSATTLAAIAVDRYVCIMHSLRYYEFMNTRRVTTILCSLWVFSIFCACLYLPTWEWQEGRLCQEQNIVPVWHLVAVQMPLSVLVLGVVAVTHISIRQEARRSHARAKAAHGAPWLVQSHSSASIRSARIVILVVGGFIMGDLPMKVFQVLLIVEDGSDNCSYWAFVALQIFSSLWYLVNPFIYAWKNASIREDMTVLWTRLTARCKCSTVDQCMAGSRTPVGARRF</sequence>
<dbReference type="Gene3D" id="1.20.1070.10">
    <property type="entry name" value="Rhodopsin 7-helix transmembrane proteins"/>
    <property type="match status" value="1"/>
</dbReference>